<dbReference type="Proteomes" id="UP001175211">
    <property type="component" value="Unassembled WGS sequence"/>
</dbReference>
<protein>
    <submittedName>
        <fullName evidence="1">Uncharacterized protein</fullName>
    </submittedName>
</protein>
<name>A0AA39JF66_ARMTA</name>
<organism evidence="1 2">
    <name type="scientific">Armillaria tabescens</name>
    <name type="common">Ringless honey mushroom</name>
    <name type="synonym">Agaricus tabescens</name>
    <dbReference type="NCBI Taxonomy" id="1929756"/>
    <lineage>
        <taxon>Eukaryota</taxon>
        <taxon>Fungi</taxon>
        <taxon>Dikarya</taxon>
        <taxon>Basidiomycota</taxon>
        <taxon>Agaricomycotina</taxon>
        <taxon>Agaricomycetes</taxon>
        <taxon>Agaricomycetidae</taxon>
        <taxon>Agaricales</taxon>
        <taxon>Marasmiineae</taxon>
        <taxon>Physalacriaceae</taxon>
        <taxon>Desarmillaria</taxon>
    </lineage>
</organism>
<keyword evidence="2" id="KW-1185">Reference proteome</keyword>
<dbReference type="GeneID" id="85361995"/>
<accession>A0AA39JF66</accession>
<evidence type="ECO:0000313" key="1">
    <source>
        <dbReference type="EMBL" id="KAK0440681.1"/>
    </source>
</evidence>
<proteinExistence type="predicted"/>
<gene>
    <name evidence="1" type="ORF">EV420DRAFT_1650430</name>
</gene>
<dbReference type="EMBL" id="JAUEPS010000075">
    <property type="protein sequence ID" value="KAK0440681.1"/>
    <property type="molecule type" value="Genomic_DNA"/>
</dbReference>
<evidence type="ECO:0000313" key="2">
    <source>
        <dbReference type="Proteomes" id="UP001175211"/>
    </source>
</evidence>
<reference evidence="1" key="1">
    <citation type="submission" date="2023-06" db="EMBL/GenBank/DDBJ databases">
        <authorList>
            <consortium name="Lawrence Berkeley National Laboratory"/>
            <person name="Ahrendt S."/>
            <person name="Sahu N."/>
            <person name="Indic B."/>
            <person name="Wong-Bajracharya J."/>
            <person name="Merenyi Z."/>
            <person name="Ke H.-M."/>
            <person name="Monk M."/>
            <person name="Kocsube S."/>
            <person name="Drula E."/>
            <person name="Lipzen A."/>
            <person name="Balint B."/>
            <person name="Henrissat B."/>
            <person name="Andreopoulos B."/>
            <person name="Martin F.M."/>
            <person name="Harder C.B."/>
            <person name="Rigling D."/>
            <person name="Ford K.L."/>
            <person name="Foster G.D."/>
            <person name="Pangilinan J."/>
            <person name="Papanicolaou A."/>
            <person name="Barry K."/>
            <person name="LaButti K."/>
            <person name="Viragh M."/>
            <person name="Koriabine M."/>
            <person name="Yan M."/>
            <person name="Riley R."/>
            <person name="Champramary S."/>
            <person name="Plett K.L."/>
            <person name="Tsai I.J."/>
            <person name="Slot J."/>
            <person name="Sipos G."/>
            <person name="Plett J."/>
            <person name="Nagy L.G."/>
            <person name="Grigoriev I.V."/>
        </authorList>
    </citation>
    <scope>NUCLEOTIDE SEQUENCE</scope>
    <source>
        <strain evidence="1">CCBAS 213</strain>
    </source>
</reference>
<sequence>MDLVKIVDEHPDTELYPCPFELARELNVQYYLGTESSHDDDIISSVYALPGSSAAVIAWKNGDVFYHPDLLSGDPPSRHRPSEGFVTAFATVLHDTPSRILCGLSTGRVAVLDVKNTKNFPVVIDTMYRGPVISMIYTAPHNRVIVAVFEGSSESPFVQGRAHLVVFDHPSTFRWVPSKPLVIPAFASALEEKLLPVNLHQCSRDSVLVSYNSSDVHVSVIDLDNPDHLRVLFPFPKVSGQVARPCSVLWFSNQQLLFSTPDSDIVVVCVKGGAWHLHILRSVSGEYPKDWELLSSSSLVFQRDLIHDYRVLAISSSPGTVTQLRYGRHHRDQKVQNTPKK</sequence>
<dbReference type="SUPFAM" id="SSF50978">
    <property type="entry name" value="WD40 repeat-like"/>
    <property type="match status" value="1"/>
</dbReference>
<comment type="caution">
    <text evidence="1">The sequence shown here is derived from an EMBL/GenBank/DDBJ whole genome shotgun (WGS) entry which is preliminary data.</text>
</comment>
<dbReference type="InterPro" id="IPR036322">
    <property type="entry name" value="WD40_repeat_dom_sf"/>
</dbReference>
<dbReference type="RefSeq" id="XP_060323689.1">
    <property type="nucleotide sequence ID" value="XM_060478447.1"/>
</dbReference>
<dbReference type="AlphaFoldDB" id="A0AA39JF66"/>